<feature type="non-terminal residue" evidence="2">
    <location>
        <position position="1"/>
    </location>
</feature>
<protein>
    <submittedName>
        <fullName evidence="2">Uncharacterized protein</fullName>
    </submittedName>
</protein>
<keyword evidence="3" id="KW-1185">Reference proteome</keyword>
<sequence>MQGQERFERYTPQFPLPAEISNMSRQDTVCQFCGVSYLIHNEIKALEEKCRKLEADLAHYAGTSSREAALEKSLQTEKTRVTDLESTVAINTHKINEMTRKHQLVQDQLQQSECAHQDTKTSFAQCSLTIRKLSNPVETIRKEHFILKEFYSKQIDNFKTDFLTTKMTLQKEIQTTFDKYLKQMNDYRKELDQCQQQLSESKQSFRDLQVKYQQLQLDTKESQTKIQNDFEAAREEIHLHQNELSHLHDKLSQNEQLRLQLHNELEHLKEQSQQYQQQIIDRDESKKNIDRLVNQYRQELTDEKELRTKADSELEHLRSKLTQLTTEYEELNSAKKEVETNEINNRRKLDEANRSRQAVLDRTRDEYEKLLRKYNDLDEVYRELVTVREKESSESDTIRRELERLHNENIELTKQKETTYITHDIQVKKLRESYAVKLREAEQWPDRLQSELKHEREQHRTQMNELERRLKENFTA</sequence>
<dbReference type="PANTHER" id="PTHR34251:SF1">
    <property type="entry name" value="LEUCINE, GLUTAMATE AND LYSINE RICH 1"/>
    <property type="match status" value="1"/>
</dbReference>
<name>A0A814QTK1_ADIRI</name>
<accession>A0A814QTK1</accession>
<evidence type="ECO:0000313" key="3">
    <source>
        <dbReference type="Proteomes" id="UP000663828"/>
    </source>
</evidence>
<dbReference type="InterPro" id="IPR038799">
    <property type="entry name" value="LEKR1"/>
</dbReference>
<feature type="coiled-coil region" evidence="1">
    <location>
        <begin position="449"/>
        <end position="476"/>
    </location>
</feature>
<dbReference type="AlphaFoldDB" id="A0A814QTK1"/>
<dbReference type="EMBL" id="CAJNOR010001335">
    <property type="protein sequence ID" value="CAF1123999.1"/>
    <property type="molecule type" value="Genomic_DNA"/>
</dbReference>
<reference evidence="2" key="1">
    <citation type="submission" date="2021-02" db="EMBL/GenBank/DDBJ databases">
        <authorList>
            <person name="Nowell W R."/>
        </authorList>
    </citation>
    <scope>NUCLEOTIDE SEQUENCE</scope>
</reference>
<dbReference type="PANTHER" id="PTHR34251">
    <property type="entry name" value="LEUCINE-, GLUTAMATE- AND LYSINE-RICH PROTEIN 1"/>
    <property type="match status" value="1"/>
</dbReference>
<dbReference type="Proteomes" id="UP000663828">
    <property type="component" value="Unassembled WGS sequence"/>
</dbReference>
<feature type="coiled-coil region" evidence="1">
    <location>
        <begin position="177"/>
        <end position="415"/>
    </location>
</feature>
<evidence type="ECO:0000313" key="2">
    <source>
        <dbReference type="EMBL" id="CAF1123999.1"/>
    </source>
</evidence>
<keyword evidence="1" id="KW-0175">Coiled coil</keyword>
<evidence type="ECO:0000256" key="1">
    <source>
        <dbReference type="SAM" id="Coils"/>
    </source>
</evidence>
<comment type="caution">
    <text evidence="2">The sequence shown here is derived from an EMBL/GenBank/DDBJ whole genome shotgun (WGS) entry which is preliminary data.</text>
</comment>
<gene>
    <name evidence="2" type="ORF">XAT740_LOCUS19538</name>
</gene>
<organism evidence="2 3">
    <name type="scientific">Adineta ricciae</name>
    <name type="common">Rotifer</name>
    <dbReference type="NCBI Taxonomy" id="249248"/>
    <lineage>
        <taxon>Eukaryota</taxon>
        <taxon>Metazoa</taxon>
        <taxon>Spiralia</taxon>
        <taxon>Gnathifera</taxon>
        <taxon>Rotifera</taxon>
        <taxon>Eurotatoria</taxon>
        <taxon>Bdelloidea</taxon>
        <taxon>Adinetida</taxon>
        <taxon>Adinetidae</taxon>
        <taxon>Adineta</taxon>
    </lineage>
</organism>
<proteinExistence type="predicted"/>